<evidence type="ECO:0000256" key="1">
    <source>
        <dbReference type="SAM" id="MobiDB-lite"/>
    </source>
</evidence>
<proteinExistence type="predicted"/>
<sequence>MDVASRRDEAEMALPPSDQHETSETTYNDSDNSEYPWPPYNEPWPRGPLAFARDSYELLSRDNPDDPNLITISVGEYMDSVVEFQLPKESLIKYSLFFRNALKTRWNPDARRTISLEFISPAVFDLFARWLDFGAQILIHGEDWKASFTEYLYWRQHIAYHKLQTGAPLPFQTICPGTVWNFDLTVQAWMLGDFLQCPDFQNNCMGYLYYMNLRFDHILADEREIQANEEDLTEALWHEGTIAYFDPKDIVYFWENSIKGCRNVLREFFSAWLKRYWDTYAISSWDRKARDGIDMLMAKCPDLMVEVMTGVMNAKEDRRVYCVRTLSIYWVDELQDRWRDDNEEGPHNEVSRLGEPHRRNSVSMRVDGARL</sequence>
<evidence type="ECO:0008006" key="4">
    <source>
        <dbReference type="Google" id="ProtNLM"/>
    </source>
</evidence>
<reference evidence="2" key="1">
    <citation type="journal article" date="2020" name="Stud. Mycol.">
        <title>101 Dothideomycetes genomes: a test case for predicting lifestyles and emergence of pathogens.</title>
        <authorList>
            <person name="Haridas S."/>
            <person name="Albert R."/>
            <person name="Binder M."/>
            <person name="Bloem J."/>
            <person name="Labutti K."/>
            <person name="Salamov A."/>
            <person name="Andreopoulos B."/>
            <person name="Baker S."/>
            <person name="Barry K."/>
            <person name="Bills G."/>
            <person name="Bluhm B."/>
            <person name="Cannon C."/>
            <person name="Castanera R."/>
            <person name="Culley D."/>
            <person name="Daum C."/>
            <person name="Ezra D."/>
            <person name="Gonzalez J."/>
            <person name="Henrissat B."/>
            <person name="Kuo A."/>
            <person name="Liang C."/>
            <person name="Lipzen A."/>
            <person name="Lutzoni F."/>
            <person name="Magnuson J."/>
            <person name="Mondo S."/>
            <person name="Nolan M."/>
            <person name="Ohm R."/>
            <person name="Pangilinan J."/>
            <person name="Park H.-J."/>
            <person name="Ramirez L."/>
            <person name="Alfaro M."/>
            <person name="Sun H."/>
            <person name="Tritt A."/>
            <person name="Yoshinaga Y."/>
            <person name="Zwiers L.-H."/>
            <person name="Turgeon B."/>
            <person name="Goodwin S."/>
            <person name="Spatafora J."/>
            <person name="Crous P."/>
            <person name="Grigoriev I."/>
        </authorList>
    </citation>
    <scope>NUCLEOTIDE SEQUENCE</scope>
    <source>
        <strain evidence="2">CBS 125425</strain>
    </source>
</reference>
<organism evidence="2 3">
    <name type="scientific">Polyplosphaeria fusca</name>
    <dbReference type="NCBI Taxonomy" id="682080"/>
    <lineage>
        <taxon>Eukaryota</taxon>
        <taxon>Fungi</taxon>
        <taxon>Dikarya</taxon>
        <taxon>Ascomycota</taxon>
        <taxon>Pezizomycotina</taxon>
        <taxon>Dothideomycetes</taxon>
        <taxon>Pleosporomycetidae</taxon>
        <taxon>Pleosporales</taxon>
        <taxon>Tetraplosphaeriaceae</taxon>
        <taxon>Polyplosphaeria</taxon>
    </lineage>
</organism>
<evidence type="ECO:0000313" key="3">
    <source>
        <dbReference type="Proteomes" id="UP000799444"/>
    </source>
</evidence>
<feature type="compositionally biased region" description="Basic and acidic residues" evidence="1">
    <location>
        <begin position="1"/>
        <end position="10"/>
    </location>
</feature>
<dbReference type="EMBL" id="ML996097">
    <property type="protein sequence ID" value="KAF2741547.1"/>
    <property type="molecule type" value="Genomic_DNA"/>
</dbReference>
<evidence type="ECO:0000313" key="2">
    <source>
        <dbReference type="EMBL" id="KAF2741547.1"/>
    </source>
</evidence>
<protein>
    <recommendedName>
        <fullName evidence="4">BTB domain-containing protein</fullName>
    </recommendedName>
</protein>
<gene>
    <name evidence="2" type="ORF">EJ04DRAFT_6114</name>
</gene>
<dbReference type="AlphaFoldDB" id="A0A9P4RDH7"/>
<comment type="caution">
    <text evidence="2">The sequence shown here is derived from an EMBL/GenBank/DDBJ whole genome shotgun (WGS) entry which is preliminary data.</text>
</comment>
<keyword evidence="3" id="KW-1185">Reference proteome</keyword>
<dbReference type="Proteomes" id="UP000799444">
    <property type="component" value="Unassembled WGS sequence"/>
</dbReference>
<feature type="region of interest" description="Disordered" evidence="1">
    <location>
        <begin position="1"/>
        <end position="42"/>
    </location>
</feature>
<name>A0A9P4RDH7_9PLEO</name>
<dbReference type="OrthoDB" id="3738063at2759"/>
<accession>A0A9P4RDH7</accession>